<proteinExistence type="predicted"/>
<reference evidence="1" key="1">
    <citation type="journal article" date="2021" name="Environ. Microbiol.">
        <title>Gene family expansions and transcriptome signatures uncover fungal adaptations to wood decay.</title>
        <authorList>
            <person name="Hage H."/>
            <person name="Miyauchi S."/>
            <person name="Viragh M."/>
            <person name="Drula E."/>
            <person name="Min B."/>
            <person name="Chaduli D."/>
            <person name="Navarro D."/>
            <person name="Favel A."/>
            <person name="Norest M."/>
            <person name="Lesage-Meessen L."/>
            <person name="Balint B."/>
            <person name="Merenyi Z."/>
            <person name="de Eugenio L."/>
            <person name="Morin E."/>
            <person name="Martinez A.T."/>
            <person name="Baldrian P."/>
            <person name="Stursova M."/>
            <person name="Martinez M.J."/>
            <person name="Novotny C."/>
            <person name="Magnuson J.K."/>
            <person name="Spatafora J.W."/>
            <person name="Maurice S."/>
            <person name="Pangilinan J."/>
            <person name="Andreopoulos W."/>
            <person name="LaButti K."/>
            <person name="Hundley H."/>
            <person name="Na H."/>
            <person name="Kuo A."/>
            <person name="Barry K."/>
            <person name="Lipzen A."/>
            <person name="Henrissat B."/>
            <person name="Riley R."/>
            <person name="Ahrendt S."/>
            <person name="Nagy L.G."/>
            <person name="Grigoriev I.V."/>
            <person name="Martin F."/>
            <person name="Rosso M.N."/>
        </authorList>
    </citation>
    <scope>NUCLEOTIDE SEQUENCE</scope>
    <source>
        <strain evidence="1">CBS 384.51</strain>
    </source>
</reference>
<protein>
    <submittedName>
        <fullName evidence="1">Uncharacterized protein</fullName>
    </submittedName>
</protein>
<evidence type="ECO:0000313" key="2">
    <source>
        <dbReference type="Proteomes" id="UP001055072"/>
    </source>
</evidence>
<dbReference type="EMBL" id="MU274900">
    <property type="protein sequence ID" value="KAI0094183.1"/>
    <property type="molecule type" value="Genomic_DNA"/>
</dbReference>
<comment type="caution">
    <text evidence="1">The sequence shown here is derived from an EMBL/GenBank/DDBJ whole genome shotgun (WGS) entry which is preliminary data.</text>
</comment>
<organism evidence="1 2">
    <name type="scientific">Irpex rosettiformis</name>
    <dbReference type="NCBI Taxonomy" id="378272"/>
    <lineage>
        <taxon>Eukaryota</taxon>
        <taxon>Fungi</taxon>
        <taxon>Dikarya</taxon>
        <taxon>Basidiomycota</taxon>
        <taxon>Agaricomycotina</taxon>
        <taxon>Agaricomycetes</taxon>
        <taxon>Polyporales</taxon>
        <taxon>Irpicaceae</taxon>
        <taxon>Irpex</taxon>
    </lineage>
</organism>
<name>A0ACB8UIJ1_9APHY</name>
<keyword evidence="2" id="KW-1185">Reference proteome</keyword>
<sequence length="522" mass="60487">MKKIQKKVLSAFRFRRKHVEEPTSDSEEQGLGARIPPELFFHILRWVSRNDDRRETFIRLRRKAGENPKKFDRFEFDREYEMAGPAYTLRSCSLVCLYWANQSREYMFRGARLYISTLQNAQFFRRYAIAGSPNLVPDCTLVRVIDVSVLCSKTKRSYLDLVYLPQTSNKLRELEIYGPLPKGIPPSMLDTPHWSITNLAPLPPSITAYQAVKIRHIDFPSFRHLVKYFKYFNAATDYYLENITWDGKTPSTLSHFTKPATRHRQSITVRAQLCTDGLLLCLQVAMMYQDFPLRTVASQDYVWALHLMDLVGDFYRQAPQTGERDKALIYCLSNSQEERPQHCVRLQMTQIPPNYVEVSLQFFSEQKSSPTSSVESGRTPPIRTRIVGLIIDVDSKADITDYTTLVTIDFSVLVKSVQQHSAQNALRVVVFAFSDYGLLQESTKRYPTLLEQTEGTVHILICQRSPKYPFSEVEEREVDRYNQLRSWIQIDHSLTVTGKQWPYIRGALYEALEPPIGRSLSE</sequence>
<gene>
    <name evidence="1" type="ORF">BDY19DRAFT_8053</name>
</gene>
<dbReference type="Proteomes" id="UP001055072">
    <property type="component" value="Unassembled WGS sequence"/>
</dbReference>
<evidence type="ECO:0000313" key="1">
    <source>
        <dbReference type="EMBL" id="KAI0094183.1"/>
    </source>
</evidence>
<accession>A0ACB8UIJ1</accession>